<dbReference type="SUPFAM" id="SSF52402">
    <property type="entry name" value="Adenine nucleotide alpha hydrolases-like"/>
    <property type="match status" value="1"/>
</dbReference>
<evidence type="ECO:0000259" key="1">
    <source>
        <dbReference type="Pfam" id="PF02540"/>
    </source>
</evidence>
<dbReference type="PIRSF" id="PIRSF006661">
    <property type="entry name" value="PP-lp_UCP006661"/>
    <property type="match status" value="1"/>
</dbReference>
<dbReference type="PANTHER" id="PTHR43169">
    <property type="entry name" value="EXSB FAMILY PROTEIN"/>
    <property type="match status" value="1"/>
</dbReference>
<gene>
    <name evidence="2" type="primary">larE</name>
    <name evidence="2" type="ORF">OdinLCB4_000915</name>
</gene>
<dbReference type="InterPro" id="IPR014729">
    <property type="entry name" value="Rossmann-like_a/b/a_fold"/>
</dbReference>
<evidence type="ECO:0000313" key="3">
    <source>
        <dbReference type="Proteomes" id="UP000186851"/>
    </source>
</evidence>
<dbReference type="GO" id="GO:0006163">
    <property type="term" value="P:purine nucleotide metabolic process"/>
    <property type="evidence" value="ECO:0007669"/>
    <property type="project" value="UniProtKB-ARBA"/>
</dbReference>
<proteinExistence type="predicted"/>
<name>A0AAF0IB93_ODILC</name>
<evidence type="ECO:0000313" key="2">
    <source>
        <dbReference type="EMBL" id="WEU40523.1"/>
    </source>
</evidence>
<dbReference type="KEGG" id="oyw:OdinLCB4_000915"/>
<sequence length="271" mass="31100">MFNLPEDVECKVNSLLGWLRKQGKVVVLMSGGVDSGVLAYLSSLVLPDSTYGVTVKSEYTIDECVFEASKMARLFNIPHIVLDLEMLYIKGIKDNARDRCYFCKKFIIQSVKRFADEIGFETILEGSNIDDLKGYRPGRRALEEEGVISPFIVFNLSKKDVRLIASEAGLYFHDKPSESCLLTRFPYNMEVNSSDLKRVRAAESFVKNFLNIRLVRVRDYGWWCRIEVDFKDFNFILDRSKIVGLVEGLKRLGYRYVTLDLEGYRSGSMDL</sequence>
<dbReference type="GO" id="GO:0016783">
    <property type="term" value="F:sulfurtransferase activity"/>
    <property type="evidence" value="ECO:0007669"/>
    <property type="project" value="InterPro"/>
</dbReference>
<dbReference type="PANTHER" id="PTHR43169:SF2">
    <property type="entry name" value="NAD_GMP SYNTHASE DOMAIN-CONTAINING PROTEIN"/>
    <property type="match status" value="1"/>
</dbReference>
<dbReference type="CDD" id="cd01990">
    <property type="entry name" value="LarE-like"/>
    <property type="match status" value="1"/>
</dbReference>
<dbReference type="Pfam" id="PF02540">
    <property type="entry name" value="NAD_synthase"/>
    <property type="match status" value="1"/>
</dbReference>
<protein>
    <submittedName>
        <fullName evidence="2">ATP-dependent sacrificial sulfur transferase LarE</fullName>
    </submittedName>
</protein>
<accession>A0AAF0IB93</accession>
<dbReference type="EMBL" id="CP091871">
    <property type="protein sequence ID" value="WEU40523.1"/>
    <property type="molecule type" value="Genomic_DNA"/>
</dbReference>
<feature type="domain" description="NAD/GMP synthase" evidence="1">
    <location>
        <begin position="23"/>
        <end position="87"/>
    </location>
</feature>
<dbReference type="InterPro" id="IPR052188">
    <property type="entry name" value="Ni-pincer_cofactor_biosynth"/>
</dbReference>
<reference evidence="2" key="2">
    <citation type="journal article" date="2022" name="Nat. Microbiol.">
        <title>A closed Candidatus Odinarchaeum chromosome exposes Asgard archaeal viruses.</title>
        <authorList>
            <person name="Tamarit D."/>
            <person name="Caceres E.F."/>
            <person name="Krupovic M."/>
            <person name="Nijland R."/>
            <person name="Eme L."/>
            <person name="Robinson N.P."/>
            <person name="Ettema T.J.G."/>
        </authorList>
    </citation>
    <scope>NUCLEOTIDE SEQUENCE</scope>
    <source>
        <strain evidence="2">LCB_4</strain>
    </source>
</reference>
<organism evidence="2 3">
    <name type="scientific">Odinarchaeota yellowstonii (strain LCB_4)</name>
    <dbReference type="NCBI Taxonomy" id="1841599"/>
    <lineage>
        <taxon>Archaea</taxon>
        <taxon>Promethearchaeati</taxon>
        <taxon>Candidatus Odinarchaeota</taxon>
        <taxon>Candidatus Odinarchaeia</taxon>
        <taxon>Candidatus Odinarchaeales</taxon>
        <taxon>Candidatus Odinarchaeaceae</taxon>
        <taxon>Candidatus Odinarchaeum</taxon>
    </lineage>
</organism>
<dbReference type="Gene3D" id="3.40.50.620">
    <property type="entry name" value="HUPs"/>
    <property type="match status" value="1"/>
</dbReference>
<dbReference type="NCBIfam" id="TIGR00268">
    <property type="entry name" value="ATP-dependent sacrificial sulfur transferase LarE"/>
    <property type="match status" value="1"/>
</dbReference>
<dbReference type="InterPro" id="IPR005232">
    <property type="entry name" value="LarE"/>
</dbReference>
<reference evidence="2" key="1">
    <citation type="journal article" date="2017" name="Nature">
        <title>Asgard archaea illuminate the origin of eukaryotic cellular complexity.</title>
        <authorList>
            <person name="Zaremba-Niedzwiedzka K."/>
            <person name="Caceres E.F."/>
            <person name="Saw J.H."/>
            <person name="Backstrom D."/>
            <person name="Juzokaite L."/>
            <person name="Vancaester E."/>
            <person name="Seitz K.W."/>
            <person name="Anantharaman K."/>
            <person name="Starnawski P."/>
            <person name="Kjeldsen K.U."/>
            <person name="Scott M.B."/>
            <person name="Nunoura T."/>
            <person name="Banfield J.F."/>
            <person name="Schramm A."/>
            <person name="Baker B.J."/>
            <person name="Spang A."/>
            <person name="Ettema T.J.G."/>
        </authorList>
    </citation>
    <scope>NUCLEOTIDE SEQUENCE</scope>
    <source>
        <strain evidence="2">LCB_4</strain>
    </source>
</reference>
<keyword evidence="2" id="KW-0808">Transferase</keyword>
<dbReference type="Proteomes" id="UP000186851">
    <property type="component" value="Chromosome"/>
</dbReference>
<dbReference type="InterPro" id="IPR022310">
    <property type="entry name" value="NAD/GMP_synthase"/>
</dbReference>
<dbReference type="AlphaFoldDB" id="A0AAF0IB93"/>